<accession>S9RQI2</accession>
<comment type="caution">
    <text evidence="2">The sequence shown here is derived from an EMBL/GenBank/DDBJ whole genome shotgun (WGS) entry which is preliminary data.</text>
</comment>
<gene>
    <name evidence="2" type="ORF">Salmuc_01250</name>
</gene>
<evidence type="ECO:0000313" key="3">
    <source>
        <dbReference type="Proteomes" id="UP000015347"/>
    </source>
</evidence>
<dbReference type="AlphaFoldDB" id="S9RQI2"/>
<name>S9RQI2_9RHOB</name>
<reference evidence="3" key="1">
    <citation type="journal article" date="2014" name="Stand. Genomic Sci.">
        <title>Genome sequence of the exopolysaccharide-producing Salipiger mucosus type strain (DSM 16094(T)), a moderately halophilic member of the Roseobacter clade.</title>
        <authorList>
            <person name="Riedel T."/>
            <person name="Spring S."/>
            <person name="Fiebig A."/>
            <person name="Petersen J."/>
            <person name="Kyrpides N.C."/>
            <person name="Goker M."/>
            <person name="Klenk H.P."/>
        </authorList>
    </citation>
    <scope>NUCLEOTIDE SEQUENCE [LARGE SCALE GENOMIC DNA]</scope>
    <source>
        <strain evidence="3">DSM 16094</strain>
    </source>
</reference>
<evidence type="ECO:0000256" key="1">
    <source>
        <dbReference type="SAM" id="SignalP"/>
    </source>
</evidence>
<feature type="signal peptide" evidence="1">
    <location>
        <begin position="1"/>
        <end position="22"/>
    </location>
</feature>
<dbReference type="EMBL" id="APVH01000056">
    <property type="protein sequence ID" value="EPX76264.1"/>
    <property type="molecule type" value="Genomic_DNA"/>
</dbReference>
<organism evidence="2 3">
    <name type="scientific">Salipiger mucosus DSM 16094</name>
    <dbReference type="NCBI Taxonomy" id="1123237"/>
    <lineage>
        <taxon>Bacteria</taxon>
        <taxon>Pseudomonadati</taxon>
        <taxon>Pseudomonadota</taxon>
        <taxon>Alphaproteobacteria</taxon>
        <taxon>Rhodobacterales</taxon>
        <taxon>Roseobacteraceae</taxon>
        <taxon>Salipiger</taxon>
    </lineage>
</organism>
<keyword evidence="1" id="KW-0732">Signal</keyword>
<sequence>MKTLTLIQAAILAVLAVVGAYAGQDTPQGCVDTPVEQRCEL</sequence>
<proteinExistence type="predicted"/>
<feature type="chain" id="PRO_5004555870" evidence="1">
    <location>
        <begin position="23"/>
        <end position="41"/>
    </location>
</feature>
<protein>
    <submittedName>
        <fullName evidence="2">Uncharacterized protein</fullName>
    </submittedName>
</protein>
<dbReference type="Proteomes" id="UP000015347">
    <property type="component" value="Unassembled WGS sequence"/>
</dbReference>
<dbReference type="HOGENOM" id="CLU_3276400_0_0_5"/>
<evidence type="ECO:0000313" key="2">
    <source>
        <dbReference type="EMBL" id="EPX76264.1"/>
    </source>
</evidence>
<keyword evidence="3" id="KW-1185">Reference proteome</keyword>
<dbReference type="RefSeq" id="WP_021120892.1">
    <property type="nucleotide sequence ID" value="NZ_KE557284.1"/>
</dbReference>